<dbReference type="Proteomes" id="UP000054323">
    <property type="component" value="Unassembled WGS sequence"/>
</dbReference>
<sequence length="104" mass="12054">MPIDAIEKYNNDASHLLDPDGGENLETSDLYHFPFSEGYRVLSKAARVADNTTNPYQSAYEIMQYVYGAMSYTYEEPYIEYTISDLYTMDHPSPHRREVRGSLR</sequence>
<comment type="caution">
    <text evidence="1">The sequence shown here is derived from an EMBL/GenBank/DDBJ whole genome shotgun (WGS) entry which is preliminary data.</text>
</comment>
<organism evidence="1 3">
    <name type="scientific">Methanoculleus marisnigri</name>
    <dbReference type="NCBI Taxonomy" id="2198"/>
    <lineage>
        <taxon>Archaea</taxon>
        <taxon>Methanobacteriati</taxon>
        <taxon>Methanobacteriota</taxon>
        <taxon>Stenosarchaea group</taxon>
        <taxon>Methanomicrobia</taxon>
        <taxon>Methanomicrobiales</taxon>
        <taxon>Methanomicrobiaceae</taxon>
        <taxon>Methanoculleus</taxon>
    </lineage>
</organism>
<dbReference type="EMBL" id="LGGD01000218">
    <property type="protein sequence ID" value="KUK60718.1"/>
    <property type="molecule type" value="Genomic_DNA"/>
</dbReference>
<evidence type="ECO:0000313" key="2">
    <source>
        <dbReference type="EMBL" id="KUK99264.1"/>
    </source>
</evidence>
<dbReference type="AlphaFoldDB" id="A0A101GLP4"/>
<gene>
    <name evidence="1" type="ORF">XD82_1542</name>
    <name evidence="2" type="ORF">XE10_1857</name>
</gene>
<evidence type="ECO:0000313" key="1">
    <source>
        <dbReference type="EMBL" id="KUK60718.1"/>
    </source>
</evidence>
<dbReference type="EMBL" id="LGHE01000269">
    <property type="protein sequence ID" value="KUK99264.1"/>
    <property type="molecule type" value="Genomic_DNA"/>
</dbReference>
<protein>
    <submittedName>
        <fullName evidence="1">Uncharacterized protein</fullName>
    </submittedName>
</protein>
<reference evidence="1" key="1">
    <citation type="journal article" date="2015" name="MBio">
        <title>Genome-resolved metagenomic analysis reveals roles for candidate phyla and other microbial community members in biogeochemical transformations in oil reservoirs.</title>
        <authorList>
            <person name="Hu P."/>
            <person name="Tom L."/>
            <person name="Singh A."/>
            <person name="Thomas B.C."/>
            <person name="Baker B.J."/>
            <person name="Piceno Y.M."/>
            <person name="Andersen G.L."/>
            <person name="Banfield J.F."/>
        </authorList>
    </citation>
    <scope>NUCLEOTIDE SEQUENCE [LARGE SCALE GENOMIC DNA]</scope>
    <source>
        <strain evidence="1">62_101</strain>
        <strain evidence="2">63_41</strain>
    </source>
</reference>
<dbReference type="Proteomes" id="UP000054598">
    <property type="component" value="Unassembled WGS sequence"/>
</dbReference>
<proteinExistence type="predicted"/>
<reference evidence="3 4" key="2">
    <citation type="journal article" date="2015" name="MBio">
        <title>Genome-Resolved Metagenomic Analysis Reveals Roles for Candidate Phyla and Other Microbial Community Members in Biogeochemical Transformations in Oil Reservoirs.</title>
        <authorList>
            <person name="Hu P."/>
            <person name="Tom L."/>
            <person name="Singh A."/>
            <person name="Thomas B.C."/>
            <person name="Baker B.J."/>
            <person name="Piceno Y.M."/>
            <person name="Andersen G.L."/>
            <person name="Banfield J.F."/>
        </authorList>
    </citation>
    <scope>NUCLEOTIDE SEQUENCE [LARGE SCALE GENOMIC DNA]</scope>
</reference>
<name>A0A101GLP4_9EURY</name>
<dbReference type="PATRIC" id="fig|2198.3.peg.1930"/>
<accession>A0A101GLP4</accession>
<evidence type="ECO:0000313" key="4">
    <source>
        <dbReference type="Proteomes" id="UP000054598"/>
    </source>
</evidence>
<evidence type="ECO:0000313" key="3">
    <source>
        <dbReference type="Proteomes" id="UP000054323"/>
    </source>
</evidence>